<dbReference type="AlphaFoldDB" id="A0A3P8VZN6"/>
<dbReference type="InterPro" id="IPR049134">
    <property type="entry name" value="MCLN_ECD"/>
</dbReference>
<reference evidence="2 3" key="1">
    <citation type="journal article" date="2014" name="Nat. Genet.">
        <title>Whole-genome sequence of a flatfish provides insights into ZW sex chromosome evolution and adaptation to a benthic lifestyle.</title>
        <authorList>
            <person name="Chen S."/>
            <person name="Zhang G."/>
            <person name="Shao C."/>
            <person name="Huang Q."/>
            <person name="Liu G."/>
            <person name="Zhang P."/>
            <person name="Song W."/>
            <person name="An N."/>
            <person name="Chalopin D."/>
            <person name="Volff J.N."/>
            <person name="Hong Y."/>
            <person name="Li Q."/>
            <person name="Sha Z."/>
            <person name="Zhou H."/>
            <person name="Xie M."/>
            <person name="Yu Q."/>
            <person name="Liu Y."/>
            <person name="Xiang H."/>
            <person name="Wang N."/>
            <person name="Wu K."/>
            <person name="Yang C."/>
            <person name="Zhou Q."/>
            <person name="Liao X."/>
            <person name="Yang L."/>
            <person name="Hu Q."/>
            <person name="Zhang J."/>
            <person name="Meng L."/>
            <person name="Jin L."/>
            <person name="Tian Y."/>
            <person name="Lian J."/>
            <person name="Yang J."/>
            <person name="Miao G."/>
            <person name="Liu S."/>
            <person name="Liang Z."/>
            <person name="Yan F."/>
            <person name="Li Y."/>
            <person name="Sun B."/>
            <person name="Zhang H."/>
            <person name="Zhang J."/>
            <person name="Zhu Y."/>
            <person name="Du M."/>
            <person name="Zhao Y."/>
            <person name="Schartl M."/>
            <person name="Tang Q."/>
            <person name="Wang J."/>
        </authorList>
    </citation>
    <scope>NUCLEOTIDE SEQUENCE</scope>
</reference>
<dbReference type="GO" id="GO:0005765">
    <property type="term" value="C:lysosomal membrane"/>
    <property type="evidence" value="ECO:0007669"/>
    <property type="project" value="TreeGrafter"/>
</dbReference>
<reference evidence="2" key="2">
    <citation type="submission" date="2025-08" db="UniProtKB">
        <authorList>
            <consortium name="Ensembl"/>
        </authorList>
    </citation>
    <scope>IDENTIFICATION</scope>
</reference>
<dbReference type="InterPro" id="IPR039031">
    <property type="entry name" value="Mucolipin"/>
</dbReference>
<sequence length="309" mass="35915">MLSIDPAQSLLRSEEHRNKVAHPVGSKGVEDFRRRLKYFFMNPCEKYRARGRKPWKLMIQIVKIAIITIQLVTFGLSNEMMVTFKDENLMAFRHLFLKGYKDHGLGTYVLYTKADVYDRIYYIIDRFLGIQNLTVGNLAYERVNGQFTPLSLCQEFYRNSSIDPGNETFDIDPHIDKDCISVYPGESTENNNLASPFNLSLDFKRLLSVNVYLTLKTINLQTVRHNELPDCYDFHTMIMFDNRAHSGKIQVDVEYDVRIYECREWSVEGTCKSVTQTFTLAVTTELLIQPSHPSLRVANALHMHYKCKI</sequence>
<proteinExistence type="predicted"/>
<protein>
    <submittedName>
        <fullName evidence="2">Mucolipin TRP cation channel 3</fullName>
    </submittedName>
</protein>
<dbReference type="Ensembl" id="ENSCSET00000019030.1">
    <property type="protein sequence ID" value="ENSCSEP00000018796.1"/>
    <property type="gene ID" value="ENSCSEG00000012017.1"/>
</dbReference>
<name>A0A3P8VZN6_CYNSE</name>
<evidence type="ECO:0000313" key="3">
    <source>
        <dbReference type="Proteomes" id="UP000265120"/>
    </source>
</evidence>
<dbReference type="GO" id="GO:0005886">
    <property type="term" value="C:plasma membrane"/>
    <property type="evidence" value="ECO:0007669"/>
    <property type="project" value="TreeGrafter"/>
</dbReference>
<evidence type="ECO:0000259" key="1">
    <source>
        <dbReference type="Pfam" id="PF21381"/>
    </source>
</evidence>
<reference evidence="2" key="3">
    <citation type="submission" date="2025-09" db="UniProtKB">
        <authorList>
            <consortium name="Ensembl"/>
        </authorList>
    </citation>
    <scope>IDENTIFICATION</scope>
</reference>
<organism evidence="2 3">
    <name type="scientific">Cynoglossus semilaevis</name>
    <name type="common">Tongue sole</name>
    <dbReference type="NCBI Taxonomy" id="244447"/>
    <lineage>
        <taxon>Eukaryota</taxon>
        <taxon>Metazoa</taxon>
        <taxon>Chordata</taxon>
        <taxon>Craniata</taxon>
        <taxon>Vertebrata</taxon>
        <taxon>Euteleostomi</taxon>
        <taxon>Actinopterygii</taxon>
        <taxon>Neopterygii</taxon>
        <taxon>Teleostei</taxon>
        <taxon>Neoteleostei</taxon>
        <taxon>Acanthomorphata</taxon>
        <taxon>Carangaria</taxon>
        <taxon>Pleuronectiformes</taxon>
        <taxon>Pleuronectoidei</taxon>
        <taxon>Cynoglossidae</taxon>
        <taxon>Cynoglossinae</taxon>
        <taxon>Cynoglossus</taxon>
    </lineage>
</organism>
<dbReference type="GeneTree" id="ENSGT00950000183036"/>
<dbReference type="Proteomes" id="UP000265120">
    <property type="component" value="Chromosome 20"/>
</dbReference>
<evidence type="ECO:0000313" key="2">
    <source>
        <dbReference type="Ensembl" id="ENSCSEP00000018796.1"/>
    </source>
</evidence>
<dbReference type="PANTHER" id="PTHR12127:SF23">
    <property type="entry name" value="MUCOLIPIN-3 ISOFORM X1"/>
    <property type="match status" value="1"/>
</dbReference>
<feature type="domain" description="Mucolipin extracytosolic" evidence="1">
    <location>
        <begin position="81"/>
        <end position="263"/>
    </location>
</feature>
<dbReference type="PANTHER" id="PTHR12127">
    <property type="entry name" value="MUCOLIPIN"/>
    <property type="match status" value="1"/>
</dbReference>
<keyword evidence="3" id="KW-1185">Reference proteome</keyword>
<dbReference type="Pfam" id="PF21381">
    <property type="entry name" value="MCLN_ECD"/>
    <property type="match status" value="1"/>
</dbReference>
<dbReference type="GO" id="GO:0072345">
    <property type="term" value="F:NAADP-sensitive calcium-release channel activity"/>
    <property type="evidence" value="ECO:0007669"/>
    <property type="project" value="TreeGrafter"/>
</dbReference>
<accession>A0A3P8VZN6</accession>